<gene>
    <name evidence="7" type="ORF">SCUCBS95973_001005</name>
</gene>
<comment type="similarity">
    <text evidence="2">Belongs to the MSOX/MTOX family.</text>
</comment>
<evidence type="ECO:0000313" key="7">
    <source>
        <dbReference type="EMBL" id="CAK7211069.1"/>
    </source>
</evidence>
<dbReference type="PANTHER" id="PTHR10961:SF26">
    <property type="entry name" value="L-SACCHAROPINE OXIDASE"/>
    <property type="match status" value="1"/>
</dbReference>
<evidence type="ECO:0000256" key="4">
    <source>
        <dbReference type="ARBA" id="ARBA00022827"/>
    </source>
</evidence>
<keyword evidence="5" id="KW-0560">Oxidoreductase</keyword>
<dbReference type="InterPro" id="IPR006076">
    <property type="entry name" value="FAD-dep_OxRdtase"/>
</dbReference>
<dbReference type="Pfam" id="PF01266">
    <property type="entry name" value="DAO"/>
    <property type="match status" value="1"/>
</dbReference>
<name>A0ABP0AUY4_9PEZI</name>
<evidence type="ECO:0000256" key="5">
    <source>
        <dbReference type="ARBA" id="ARBA00023002"/>
    </source>
</evidence>
<dbReference type="SUPFAM" id="SSF51905">
    <property type="entry name" value="FAD/NAD(P)-binding domain"/>
    <property type="match status" value="1"/>
</dbReference>
<evidence type="ECO:0000259" key="6">
    <source>
        <dbReference type="Pfam" id="PF01266"/>
    </source>
</evidence>
<comment type="cofactor">
    <cofactor evidence="1">
        <name>FAD</name>
        <dbReference type="ChEBI" id="CHEBI:57692"/>
    </cofactor>
</comment>
<sequence>MAYDTSSRIAIVGGGCWGISTAYHLERAGYTDITVFERSAELPSPQSAANDLNKIVRAQYADDFYTDLGLEAIAEWKKEDWAPYFHQTGHLVLLSGYAGEKAKGIFEGAAKTAQTNPKLSPHVTKLSGPEEMREYCWQLTGPLTNFRSYFNRSEGYAHSANAVKGIGAKLVKRGVKFVLGPEKGTVTSLVYAGDGRRCTGVKTQDGTTHNFDLVVCALGAYGASLVPKLGTFSVARCWSVAHIQLTAEECDVLRGIPVVNAMDLGFFFEPDPETRLLKLTPLGAGYSNFSGTTLLQNTSLPPLASGDVGQDAALANYVPEADEAQMRRLLRETLPWLADRPFVHKKVCWFSDSADSDYCIDYVPNTDRSLIVLSGDSGHGFKMMPVFGKWVRELLEGGSQTNPRWTWRNVDPAKSGADWGGDVSWRFGEAAETSDIVKERKTKEAKM</sequence>
<evidence type="ECO:0000256" key="3">
    <source>
        <dbReference type="ARBA" id="ARBA00022630"/>
    </source>
</evidence>
<feature type="domain" description="FAD dependent oxidoreductase" evidence="6">
    <location>
        <begin position="8"/>
        <end position="394"/>
    </location>
</feature>
<evidence type="ECO:0000256" key="2">
    <source>
        <dbReference type="ARBA" id="ARBA00010989"/>
    </source>
</evidence>
<keyword evidence="4" id="KW-0274">FAD</keyword>
<dbReference type="Gene3D" id="3.50.50.60">
    <property type="entry name" value="FAD/NAD(P)-binding domain"/>
    <property type="match status" value="1"/>
</dbReference>
<organism evidence="7 8">
    <name type="scientific">Sporothrix curviconia</name>
    <dbReference type="NCBI Taxonomy" id="1260050"/>
    <lineage>
        <taxon>Eukaryota</taxon>
        <taxon>Fungi</taxon>
        <taxon>Dikarya</taxon>
        <taxon>Ascomycota</taxon>
        <taxon>Pezizomycotina</taxon>
        <taxon>Sordariomycetes</taxon>
        <taxon>Sordariomycetidae</taxon>
        <taxon>Ophiostomatales</taxon>
        <taxon>Ophiostomataceae</taxon>
        <taxon>Sporothrix</taxon>
    </lineage>
</organism>
<keyword evidence="8" id="KW-1185">Reference proteome</keyword>
<dbReference type="InterPro" id="IPR036188">
    <property type="entry name" value="FAD/NAD-bd_sf"/>
</dbReference>
<dbReference type="Gene3D" id="3.30.9.10">
    <property type="entry name" value="D-Amino Acid Oxidase, subunit A, domain 2"/>
    <property type="match status" value="1"/>
</dbReference>
<evidence type="ECO:0000313" key="8">
    <source>
        <dbReference type="Proteomes" id="UP001642405"/>
    </source>
</evidence>
<proteinExistence type="inferred from homology"/>
<dbReference type="Proteomes" id="UP001642405">
    <property type="component" value="Unassembled WGS sequence"/>
</dbReference>
<evidence type="ECO:0000256" key="1">
    <source>
        <dbReference type="ARBA" id="ARBA00001974"/>
    </source>
</evidence>
<keyword evidence="3" id="KW-0285">Flavoprotein</keyword>
<dbReference type="InterPro" id="IPR045170">
    <property type="entry name" value="MTOX"/>
</dbReference>
<dbReference type="PANTHER" id="PTHR10961">
    <property type="entry name" value="PEROXISOMAL SARCOSINE OXIDASE"/>
    <property type="match status" value="1"/>
</dbReference>
<reference evidence="7 8" key="1">
    <citation type="submission" date="2024-01" db="EMBL/GenBank/DDBJ databases">
        <authorList>
            <person name="Allen C."/>
            <person name="Tagirdzhanova G."/>
        </authorList>
    </citation>
    <scope>NUCLEOTIDE SEQUENCE [LARGE SCALE GENOMIC DNA]</scope>
</reference>
<comment type="caution">
    <text evidence="7">The sequence shown here is derived from an EMBL/GenBank/DDBJ whole genome shotgun (WGS) entry which is preliminary data.</text>
</comment>
<accession>A0ABP0AUY4</accession>
<protein>
    <recommendedName>
        <fullName evidence="6">FAD dependent oxidoreductase domain-containing protein</fullName>
    </recommendedName>
</protein>
<dbReference type="EMBL" id="CAWUHB010000003">
    <property type="protein sequence ID" value="CAK7211069.1"/>
    <property type="molecule type" value="Genomic_DNA"/>
</dbReference>